<dbReference type="RefSeq" id="WP_067207073.1">
    <property type="nucleotide sequence ID" value="NZ_FLOC01000003.1"/>
</dbReference>
<dbReference type="Pfam" id="PF09704">
    <property type="entry name" value="Cas_Cas5d"/>
    <property type="match status" value="1"/>
</dbReference>
<evidence type="ECO:0000256" key="1">
    <source>
        <dbReference type="ARBA" id="ARBA00023118"/>
    </source>
</evidence>
<accession>A0A1A8T7A4</accession>
<sequence length="252" mass="28394">MKDYLVFQLYGPIASWGQPAVGGDRATHISPTRSAILGLLGAALGIKREESARLQALHQSVQVATKQLTPTSLLRDYHTSQVPARNNKYVYRTRKNELLDEPKDKLNTILSTRDYRCDGLWVVALSLTDTATVTLDELQSALIRPVFTLYLGRKSCPVSAPLRPLLVGNSELKEALDQDFPEITPEGISDNTWLRRSRAFTYTWEGDISEIQGDTVMTTHPWDDPVSRTRWQFQQRAMHQVTIRASDAGREV</sequence>
<keyword evidence="3" id="KW-1185">Reference proteome</keyword>
<dbReference type="CDD" id="cd09756">
    <property type="entry name" value="Cas5_I-E"/>
    <property type="match status" value="1"/>
</dbReference>
<dbReference type="GO" id="GO:0003723">
    <property type="term" value="F:RNA binding"/>
    <property type="evidence" value="ECO:0007669"/>
    <property type="project" value="InterPro"/>
</dbReference>
<dbReference type="InterPro" id="IPR010147">
    <property type="entry name" value="CRISPR-assoc_prot_CasD"/>
</dbReference>
<keyword evidence="1" id="KW-0051">Antiviral defense</keyword>
<dbReference type="Gene3D" id="3.30.70.2660">
    <property type="match status" value="1"/>
</dbReference>
<dbReference type="InterPro" id="IPR013422">
    <property type="entry name" value="CRISPR-assoc_prot_Cas5_N"/>
</dbReference>
<name>A0A1A8T7A4_9GAMM</name>
<dbReference type="EMBL" id="FLOC01000003">
    <property type="protein sequence ID" value="SBS27665.1"/>
    <property type="molecule type" value="Genomic_DNA"/>
</dbReference>
<dbReference type="InterPro" id="IPR021124">
    <property type="entry name" value="CRISPR-assoc_prot_Cas5"/>
</dbReference>
<dbReference type="AlphaFoldDB" id="A0A1A8T7A4"/>
<dbReference type="GO" id="GO:0043571">
    <property type="term" value="P:maintenance of CRISPR repeat elements"/>
    <property type="evidence" value="ECO:0007669"/>
    <property type="project" value="InterPro"/>
</dbReference>
<dbReference type="NCBIfam" id="TIGR01868">
    <property type="entry name" value="casD_Cas5e"/>
    <property type="match status" value="1"/>
</dbReference>
<dbReference type="GO" id="GO:0051607">
    <property type="term" value="P:defense response to virus"/>
    <property type="evidence" value="ECO:0007669"/>
    <property type="project" value="UniProtKB-KW"/>
</dbReference>
<evidence type="ECO:0000313" key="3">
    <source>
        <dbReference type="Proteomes" id="UP000092627"/>
    </source>
</evidence>
<protein>
    <submittedName>
        <fullName evidence="2">CRISPR system Cascade subunit CasD</fullName>
    </submittedName>
</protein>
<reference evidence="2 3" key="1">
    <citation type="submission" date="2016-06" db="EMBL/GenBank/DDBJ databases">
        <authorList>
            <person name="Kjaerup R.B."/>
            <person name="Dalgaard T.S."/>
            <person name="Juul-Madsen H.R."/>
        </authorList>
    </citation>
    <scope>NUCLEOTIDE SEQUENCE [LARGE SCALE GENOMIC DNA]</scope>
    <source>
        <strain evidence="2 3">CECT 5080</strain>
    </source>
</reference>
<dbReference type="Proteomes" id="UP000092627">
    <property type="component" value="Unassembled WGS sequence"/>
</dbReference>
<dbReference type="STRING" id="295068.MAQ5080_00884"/>
<dbReference type="OrthoDB" id="5704083at2"/>
<evidence type="ECO:0000313" key="2">
    <source>
        <dbReference type="EMBL" id="SBS27665.1"/>
    </source>
</evidence>
<organism evidence="2 3">
    <name type="scientific">Marinomonas aquimarina</name>
    <dbReference type="NCBI Taxonomy" id="295068"/>
    <lineage>
        <taxon>Bacteria</taxon>
        <taxon>Pseudomonadati</taxon>
        <taxon>Pseudomonadota</taxon>
        <taxon>Gammaproteobacteria</taxon>
        <taxon>Oceanospirillales</taxon>
        <taxon>Oceanospirillaceae</taxon>
        <taxon>Marinomonas</taxon>
    </lineage>
</organism>
<gene>
    <name evidence="2" type="primary">casD</name>
    <name evidence="2" type="ORF">MAQ5080_00884</name>
</gene>
<proteinExistence type="predicted"/>
<dbReference type="NCBIfam" id="TIGR02593">
    <property type="entry name" value="CRISPR_cas5"/>
    <property type="match status" value="1"/>
</dbReference>